<gene>
    <name evidence="2" type="ORF">CELE_F16G10.5</name>
    <name evidence="2 4" type="ORF">F16G10.5</name>
</gene>
<dbReference type="AlphaFoldDB" id="O76587"/>
<accession>O76587</accession>
<feature type="domain" description="PDZ" evidence="1">
    <location>
        <begin position="9"/>
        <end position="85"/>
    </location>
</feature>
<dbReference type="SUPFAM" id="SSF50156">
    <property type="entry name" value="PDZ domain-like"/>
    <property type="match status" value="1"/>
</dbReference>
<evidence type="ECO:0000313" key="3">
    <source>
        <dbReference type="Proteomes" id="UP000001940"/>
    </source>
</evidence>
<dbReference type="SMR" id="O76587"/>
<dbReference type="PROSITE" id="PS50106">
    <property type="entry name" value="PDZ"/>
    <property type="match status" value="1"/>
</dbReference>
<dbReference type="STRING" id="6239.F16G10.5.1"/>
<dbReference type="InterPro" id="IPR001478">
    <property type="entry name" value="PDZ"/>
</dbReference>
<dbReference type="Bgee" id="WBGene00017520">
    <property type="expression patterns" value="Expressed in larva and 1 other cell type or tissue"/>
</dbReference>
<dbReference type="KEGG" id="cel:CELE_F16G10.5"/>
<dbReference type="RefSeq" id="NP_494256.3">
    <property type="nucleotide sequence ID" value="NM_061855.3"/>
</dbReference>
<evidence type="ECO:0000259" key="1">
    <source>
        <dbReference type="PROSITE" id="PS50106"/>
    </source>
</evidence>
<dbReference type="Gene3D" id="2.30.42.10">
    <property type="match status" value="1"/>
</dbReference>
<dbReference type="WormBase" id="F16G10.5">
    <property type="protein sequence ID" value="CE46802"/>
    <property type="gene ID" value="WBGene00017520"/>
</dbReference>
<dbReference type="EMBL" id="BX284602">
    <property type="protein sequence ID" value="CCD69601.2"/>
    <property type="molecule type" value="Genomic_DNA"/>
</dbReference>
<dbReference type="UCSC" id="F16G10.5">
    <property type="organism name" value="c. elegans"/>
</dbReference>
<dbReference type="InterPro" id="IPR036034">
    <property type="entry name" value="PDZ_sf"/>
</dbReference>
<proteinExistence type="predicted"/>
<organism evidence="2 3">
    <name type="scientific">Caenorhabditis elegans</name>
    <dbReference type="NCBI Taxonomy" id="6239"/>
    <lineage>
        <taxon>Eukaryota</taxon>
        <taxon>Metazoa</taxon>
        <taxon>Ecdysozoa</taxon>
        <taxon>Nematoda</taxon>
        <taxon>Chromadorea</taxon>
        <taxon>Rhabditida</taxon>
        <taxon>Rhabditina</taxon>
        <taxon>Rhabditomorpha</taxon>
        <taxon>Rhabditoidea</taxon>
        <taxon>Rhabditidae</taxon>
        <taxon>Peloderinae</taxon>
        <taxon>Caenorhabditis</taxon>
    </lineage>
</organism>
<name>O76587_CAEEL</name>
<dbReference type="eggNOG" id="KOG3528">
    <property type="taxonomic scope" value="Eukaryota"/>
</dbReference>
<keyword evidence="3" id="KW-1185">Reference proteome</keyword>
<dbReference type="AGR" id="WB:WBGene00017520"/>
<sequence length="92" mass="9965">MDRQSHILSVGLKKASNGEFGLQVMDGIRGPVISFVSPGSASAHIFRAGDVIMAVNDRQVTDMKTVQDSFEAAGNVVWIEFYRPAGITQLNL</sequence>
<dbReference type="CTD" id="184580"/>
<dbReference type="Proteomes" id="UP000001940">
    <property type="component" value="Chromosome II"/>
</dbReference>
<dbReference type="GeneID" id="184580"/>
<dbReference type="SMART" id="SM00228">
    <property type="entry name" value="PDZ"/>
    <property type="match status" value="1"/>
</dbReference>
<protein>
    <submittedName>
        <fullName evidence="2">PDZ domain-containing protein</fullName>
    </submittedName>
</protein>
<dbReference type="InParanoid" id="O76587"/>
<dbReference type="Pfam" id="PF00595">
    <property type="entry name" value="PDZ"/>
    <property type="match status" value="1"/>
</dbReference>
<dbReference type="PaxDb" id="6239-F16G10.5"/>
<reference evidence="2 3" key="1">
    <citation type="journal article" date="1998" name="Science">
        <title>Genome sequence of the nematode C. elegans: a platform for investigating biology.</title>
        <authorList>
            <consortium name="The C. elegans sequencing consortium"/>
            <person name="Sulson J.E."/>
            <person name="Waterston R."/>
        </authorList>
    </citation>
    <scope>NUCLEOTIDE SEQUENCE [LARGE SCALE GENOMIC DNA]</scope>
    <source>
        <strain evidence="2 3">Bristol N2</strain>
    </source>
</reference>
<dbReference type="PhylomeDB" id="O76587"/>
<evidence type="ECO:0000313" key="4">
    <source>
        <dbReference type="WormBase" id="F16G10.5"/>
    </source>
</evidence>
<dbReference type="HOGENOM" id="CLU_2415284_0_0_1"/>
<evidence type="ECO:0000313" key="2">
    <source>
        <dbReference type="EMBL" id="CCD69601.2"/>
    </source>
</evidence>